<reference evidence="1" key="1">
    <citation type="submission" date="2020-05" db="EMBL/GenBank/DDBJ databases">
        <title>Complete genome sequence of Bradyrhizobium diazoefficiens XF3 isolated from soybean nodule.</title>
        <authorList>
            <person name="Noda R."/>
            <person name="Kakizaki K."/>
            <person name="Minamisawa K."/>
        </authorList>
    </citation>
    <scope>NUCLEOTIDE SEQUENCE</scope>
    <source>
        <strain evidence="1">XF3</strain>
    </source>
</reference>
<name>A0A809Y7V8_9BRAD</name>
<dbReference type="EMBL" id="AP023093">
    <property type="protein sequence ID" value="BCE36316.1"/>
    <property type="molecule type" value="Genomic_DNA"/>
</dbReference>
<dbReference type="AlphaFoldDB" id="A0A809Y7V8"/>
<organism evidence="1">
    <name type="scientific">Bradyrhizobium diazoefficiens</name>
    <dbReference type="NCBI Taxonomy" id="1355477"/>
    <lineage>
        <taxon>Bacteria</taxon>
        <taxon>Pseudomonadati</taxon>
        <taxon>Pseudomonadota</taxon>
        <taxon>Alphaproteobacteria</taxon>
        <taxon>Hyphomicrobiales</taxon>
        <taxon>Nitrobacteraceae</taxon>
        <taxon>Bradyrhizobium</taxon>
    </lineage>
</organism>
<dbReference type="RefSeq" id="WP_182872496.1">
    <property type="nucleotide sequence ID" value="NZ_AP022639.1"/>
</dbReference>
<protein>
    <submittedName>
        <fullName evidence="1">Uncharacterized protein</fullName>
    </submittedName>
</protein>
<evidence type="ECO:0000313" key="1">
    <source>
        <dbReference type="EMBL" id="BCE36316.1"/>
    </source>
</evidence>
<sequence length="219" mass="25129">MVNIEARQSELVDYYLEAKCWVEGSPFVQEVESQKRVVSERSITETAFLREYAWVVLNSGFREAVVRKHFDYISLSFCDWESAEEIAENRDVCVRCASSVFGHRGKLQAIAETASLIAKNGFRWLEECLEVDALSTLESLRFIGGVTKWHLAKNIGLDVAKPDRHLVRLASRFGYPDVHVMCRDIHEQCGDLVSVADLILWRFEERASALKSRKQDIRN</sequence>
<accession>A0A809Y7V8</accession>
<gene>
    <name evidence="1" type="ORF">XF3B_13470</name>
</gene>
<proteinExistence type="predicted"/>